<proteinExistence type="predicted"/>
<dbReference type="Gene3D" id="3.30.450.180">
    <property type="match status" value="1"/>
</dbReference>
<dbReference type="Pfam" id="PF17765">
    <property type="entry name" value="MLTR_LBD"/>
    <property type="match status" value="1"/>
</dbReference>
<evidence type="ECO:0000259" key="1">
    <source>
        <dbReference type="PROSITE" id="PS50943"/>
    </source>
</evidence>
<evidence type="ECO:0000313" key="3">
    <source>
        <dbReference type="Proteomes" id="UP000588098"/>
    </source>
</evidence>
<dbReference type="InterPro" id="IPR001387">
    <property type="entry name" value="Cro/C1-type_HTH"/>
</dbReference>
<comment type="caution">
    <text evidence="2">The sequence shown here is derived from an EMBL/GenBank/DDBJ whole genome shotgun (WGS) entry which is preliminary data.</text>
</comment>
<dbReference type="GO" id="GO:0003677">
    <property type="term" value="F:DNA binding"/>
    <property type="evidence" value="ECO:0007669"/>
    <property type="project" value="InterPro"/>
</dbReference>
<dbReference type="Pfam" id="PF13560">
    <property type="entry name" value="HTH_31"/>
    <property type="match status" value="1"/>
</dbReference>
<name>A0A7W9QEU1_9ACTN</name>
<dbReference type="EMBL" id="JACHJL010000017">
    <property type="protein sequence ID" value="MBB5938659.1"/>
    <property type="molecule type" value="Genomic_DNA"/>
</dbReference>
<dbReference type="Proteomes" id="UP000588098">
    <property type="component" value="Unassembled WGS sequence"/>
</dbReference>
<dbReference type="InterPro" id="IPR010982">
    <property type="entry name" value="Lambda_DNA-bd_dom_sf"/>
</dbReference>
<sequence>MNTEPPETPHMITRVLRAARERHGLSTDQVAELCGVTGRWYRALESGRPRRHSNSLLTTVSRVLDLSEEEYLVLYRLVGTHDLPEKVMAPQTADPVPHRIRTFVQGVEPWGAYLCDYRWDVLAHNDAIVRHFPWISEGVNVMQWALTDPDAPAYLINWETDWALPMIAQLRLHDEQWKHDPRMRAVTQSVLSTAAGRRLWTSPQLPTLSYPAAETTRQLRGPDARRYEVSFVPLMPLQLPWYRFMAVMPV</sequence>
<dbReference type="SMART" id="SM00530">
    <property type="entry name" value="HTH_XRE"/>
    <property type="match status" value="1"/>
</dbReference>
<reference evidence="2 3" key="1">
    <citation type="submission" date="2020-08" db="EMBL/GenBank/DDBJ databases">
        <title>Genomic Encyclopedia of Type Strains, Phase III (KMG-III): the genomes of soil and plant-associated and newly described type strains.</title>
        <authorList>
            <person name="Whitman W."/>
        </authorList>
    </citation>
    <scope>NUCLEOTIDE SEQUENCE [LARGE SCALE GENOMIC DNA]</scope>
    <source>
        <strain evidence="2 3">CECT 8305</strain>
    </source>
</reference>
<dbReference type="PROSITE" id="PS50943">
    <property type="entry name" value="HTH_CROC1"/>
    <property type="match status" value="1"/>
</dbReference>
<dbReference type="CDD" id="cd00093">
    <property type="entry name" value="HTH_XRE"/>
    <property type="match status" value="1"/>
</dbReference>
<gene>
    <name evidence="2" type="ORF">FHS42_005748</name>
</gene>
<dbReference type="SUPFAM" id="SSF47413">
    <property type="entry name" value="lambda repressor-like DNA-binding domains"/>
    <property type="match status" value="1"/>
</dbReference>
<dbReference type="InterPro" id="IPR041413">
    <property type="entry name" value="MLTR_LBD"/>
</dbReference>
<organism evidence="2 3">
    <name type="scientific">Streptomyces zagrosensis</name>
    <dbReference type="NCBI Taxonomy" id="1042984"/>
    <lineage>
        <taxon>Bacteria</taxon>
        <taxon>Bacillati</taxon>
        <taxon>Actinomycetota</taxon>
        <taxon>Actinomycetes</taxon>
        <taxon>Kitasatosporales</taxon>
        <taxon>Streptomycetaceae</taxon>
        <taxon>Streptomyces</taxon>
    </lineage>
</organism>
<dbReference type="Gene3D" id="1.10.260.40">
    <property type="entry name" value="lambda repressor-like DNA-binding domains"/>
    <property type="match status" value="1"/>
</dbReference>
<evidence type="ECO:0000313" key="2">
    <source>
        <dbReference type="EMBL" id="MBB5938659.1"/>
    </source>
</evidence>
<protein>
    <submittedName>
        <fullName evidence="2">Transcriptional regulator with XRE-family HTH domain</fullName>
    </submittedName>
</protein>
<dbReference type="PANTHER" id="PTHR35010">
    <property type="entry name" value="BLL4672 PROTEIN-RELATED"/>
    <property type="match status" value="1"/>
</dbReference>
<keyword evidence="3" id="KW-1185">Reference proteome</keyword>
<accession>A0A7W9QEU1</accession>
<dbReference type="PANTHER" id="PTHR35010:SF2">
    <property type="entry name" value="BLL4672 PROTEIN"/>
    <property type="match status" value="1"/>
</dbReference>
<dbReference type="RefSeq" id="WP_184576568.1">
    <property type="nucleotide sequence ID" value="NZ_JACHJL010000017.1"/>
</dbReference>
<feature type="domain" description="HTH cro/C1-type" evidence="1">
    <location>
        <begin position="16"/>
        <end position="72"/>
    </location>
</feature>
<dbReference type="AlphaFoldDB" id="A0A7W9QEU1"/>